<organism evidence="1 2">
    <name type="scientific">Colocasia esculenta</name>
    <name type="common">Wild taro</name>
    <name type="synonym">Arum esculentum</name>
    <dbReference type="NCBI Taxonomy" id="4460"/>
    <lineage>
        <taxon>Eukaryota</taxon>
        <taxon>Viridiplantae</taxon>
        <taxon>Streptophyta</taxon>
        <taxon>Embryophyta</taxon>
        <taxon>Tracheophyta</taxon>
        <taxon>Spermatophyta</taxon>
        <taxon>Magnoliopsida</taxon>
        <taxon>Liliopsida</taxon>
        <taxon>Araceae</taxon>
        <taxon>Aroideae</taxon>
        <taxon>Colocasieae</taxon>
        <taxon>Colocasia</taxon>
    </lineage>
</organism>
<evidence type="ECO:0000313" key="2">
    <source>
        <dbReference type="Proteomes" id="UP000652761"/>
    </source>
</evidence>
<evidence type="ECO:0000313" key="1">
    <source>
        <dbReference type="EMBL" id="MQM06728.1"/>
    </source>
</evidence>
<protein>
    <submittedName>
        <fullName evidence="1">Uncharacterized protein</fullName>
    </submittedName>
</protein>
<reference evidence="1" key="1">
    <citation type="submission" date="2017-07" db="EMBL/GenBank/DDBJ databases">
        <title>Taro Niue Genome Assembly and Annotation.</title>
        <authorList>
            <person name="Atibalentja N."/>
            <person name="Keating K."/>
            <person name="Fields C.J."/>
        </authorList>
    </citation>
    <scope>NUCLEOTIDE SEQUENCE</scope>
    <source>
        <strain evidence="1">Niue_2</strain>
        <tissue evidence="1">Leaf</tissue>
    </source>
</reference>
<keyword evidence="2" id="KW-1185">Reference proteome</keyword>
<name>A0A843WJ85_COLES</name>
<comment type="caution">
    <text evidence="1">The sequence shown here is derived from an EMBL/GenBank/DDBJ whole genome shotgun (WGS) entry which is preliminary data.</text>
</comment>
<dbReference type="Proteomes" id="UP000652761">
    <property type="component" value="Unassembled WGS sequence"/>
</dbReference>
<sequence>MGSCGGALGGWRVGDQAYQAHLLPPFICYDLHKPPSWSRAKVSSRLSESDSEHEVKEVSEFTCSSPTMRVRFAFSSSSDSELEDSELTILDGNKLLRGYKKKKFMDSDVPVQSSVASQPAGIGLEILGLEQVLLAADGKQALMAEKCPVSSRLSESDSEHEVKEVSEFTCSSPAMWTRFAFSSSSDSVLEDSELKEVQFSQLEDKLFSFRSEL</sequence>
<accession>A0A843WJ85</accession>
<gene>
    <name evidence="1" type="ORF">Taro_039555</name>
</gene>
<proteinExistence type="predicted"/>
<dbReference type="AlphaFoldDB" id="A0A843WJ85"/>
<dbReference type="EMBL" id="NMUH01003696">
    <property type="protein sequence ID" value="MQM06728.1"/>
    <property type="molecule type" value="Genomic_DNA"/>
</dbReference>